<accession>A0ABT9ACR8</accession>
<reference evidence="1" key="1">
    <citation type="submission" date="2023-07" db="EMBL/GenBank/DDBJ databases">
        <authorList>
            <person name="Kim M.K."/>
        </authorList>
    </citation>
    <scope>NUCLEOTIDE SEQUENCE</scope>
    <source>
        <strain evidence="1">M29</strain>
    </source>
</reference>
<protein>
    <submittedName>
        <fullName evidence="1">Uncharacterized protein</fullName>
    </submittedName>
</protein>
<keyword evidence="2" id="KW-1185">Reference proteome</keyword>
<organism evidence="1 2">
    <name type="scientific">Hymenobacter mellowenesis</name>
    <dbReference type="NCBI Taxonomy" id="3063995"/>
    <lineage>
        <taxon>Bacteria</taxon>
        <taxon>Pseudomonadati</taxon>
        <taxon>Bacteroidota</taxon>
        <taxon>Cytophagia</taxon>
        <taxon>Cytophagales</taxon>
        <taxon>Hymenobacteraceae</taxon>
        <taxon>Hymenobacter</taxon>
    </lineage>
</organism>
<evidence type="ECO:0000313" key="1">
    <source>
        <dbReference type="EMBL" id="MDO7847646.1"/>
    </source>
</evidence>
<dbReference type="RefSeq" id="WP_305012324.1">
    <property type="nucleotide sequence ID" value="NZ_JAUQSX010000007.1"/>
</dbReference>
<dbReference type="Proteomes" id="UP001167796">
    <property type="component" value="Unassembled WGS sequence"/>
</dbReference>
<dbReference type="EMBL" id="JAUQSX010000007">
    <property type="protein sequence ID" value="MDO7847646.1"/>
    <property type="molecule type" value="Genomic_DNA"/>
</dbReference>
<name>A0ABT9ACR8_9BACT</name>
<evidence type="ECO:0000313" key="2">
    <source>
        <dbReference type="Proteomes" id="UP001167796"/>
    </source>
</evidence>
<gene>
    <name evidence="1" type="ORF">Q5H92_14855</name>
</gene>
<proteinExistence type="predicted"/>
<sequence>MAKYIQNNSGELEEVIPTVTSSGAPSANTIVQLDGSGKLDLSLFPSSLAPDQLSLPCSEAITAGDQVNVYNVSGTGTVRKAIATSLATKAHGYALTTASSGANVQVSFDDLNNLGTALTPGEQFLSATTAGKTTTTAPSTSGQVVQKVGIASSATTLHQSYGPAIKLA</sequence>
<comment type="caution">
    <text evidence="1">The sequence shown here is derived from an EMBL/GenBank/DDBJ whole genome shotgun (WGS) entry which is preliminary data.</text>
</comment>